<evidence type="ECO:0000256" key="3">
    <source>
        <dbReference type="ARBA" id="ARBA00022840"/>
    </source>
</evidence>
<dbReference type="InterPro" id="IPR045864">
    <property type="entry name" value="aa-tRNA-synth_II/BPL/LPL"/>
</dbReference>
<evidence type="ECO:0000313" key="7">
    <source>
        <dbReference type="EMBL" id="SDF91426.1"/>
    </source>
</evidence>
<dbReference type="InterPro" id="IPR002314">
    <property type="entry name" value="aa-tRNA-synt_IIb"/>
</dbReference>
<keyword evidence="8" id="KW-1185">Reference proteome</keyword>
<dbReference type="SMR" id="A0A1G7PYU1"/>
<dbReference type="Gene3D" id="3.30.930.10">
    <property type="entry name" value="Bira Bifunctional Protein, Domain 2"/>
    <property type="match status" value="1"/>
</dbReference>
<dbReference type="OrthoDB" id="583154at2"/>
<dbReference type="GO" id="GO:0006418">
    <property type="term" value="P:tRNA aminoacylation for protein translation"/>
    <property type="evidence" value="ECO:0007669"/>
    <property type="project" value="InterPro"/>
</dbReference>
<dbReference type="GO" id="GO:0004812">
    <property type="term" value="F:aminoacyl-tRNA ligase activity"/>
    <property type="evidence" value="ECO:0007669"/>
    <property type="project" value="UniProtKB-KW"/>
</dbReference>
<organism evidence="7 8">
    <name type="scientific">Fontibacillus panacisegetis</name>
    <dbReference type="NCBI Taxonomy" id="670482"/>
    <lineage>
        <taxon>Bacteria</taxon>
        <taxon>Bacillati</taxon>
        <taxon>Bacillota</taxon>
        <taxon>Bacilli</taxon>
        <taxon>Bacillales</taxon>
        <taxon>Paenibacillaceae</taxon>
        <taxon>Fontibacillus</taxon>
    </lineage>
</organism>
<evidence type="ECO:0000256" key="5">
    <source>
        <dbReference type="ARBA" id="ARBA00023146"/>
    </source>
</evidence>
<evidence type="ECO:0000256" key="1">
    <source>
        <dbReference type="ARBA" id="ARBA00022598"/>
    </source>
</evidence>
<sequence length="377" mass="43402">MKWGLHMLLNYKIKKNLNDKQVQLLLDKLTYSIEGLEDLSYSEETNELIMKLDQSTDPDVCIQVADHLSEKVKNIRAFRTKVLTTNLNKNGELSEGGNHFNPMIRNSIDMHIENAVRNMTRKIANKMNADLRRYPSTIPLSVLQKCNYTESFPQNLYMISQFPHQLKELETVRQRGIDQNNTQLSGDALSPAVCFHCYEEMSNKRIITPAIFAIEGNCFRHEAKWRLAKHRIREFTMIELVFFGAPQEVEDVRTSIMNQVWEVFNEIGLTGSIATASDPFYFSEDAEKGQFQILSDMKYELEVNIKSDKENKNFSIASFNNVRESLAHKFNVKGVNNEVIHSGCVAFGVDRWVYALLATYGNKLEKWPSVVKSILEL</sequence>
<dbReference type="STRING" id="670482.SAMN04488542_12048"/>
<dbReference type="SUPFAM" id="SSF55681">
    <property type="entry name" value="Class II aaRS and biotin synthetases"/>
    <property type="match status" value="1"/>
</dbReference>
<keyword evidence="2" id="KW-0547">Nucleotide-binding</keyword>
<proteinExistence type="predicted"/>
<evidence type="ECO:0000256" key="4">
    <source>
        <dbReference type="ARBA" id="ARBA00022917"/>
    </source>
</evidence>
<dbReference type="AlphaFoldDB" id="A0A1G7PYU1"/>
<dbReference type="PROSITE" id="PS50862">
    <property type="entry name" value="AA_TRNA_LIGASE_II"/>
    <property type="match status" value="1"/>
</dbReference>
<keyword evidence="3" id="KW-0067">ATP-binding</keyword>
<dbReference type="InterPro" id="IPR006195">
    <property type="entry name" value="aa-tRNA-synth_II"/>
</dbReference>
<dbReference type="GO" id="GO:0016740">
    <property type="term" value="F:transferase activity"/>
    <property type="evidence" value="ECO:0007669"/>
    <property type="project" value="UniProtKB-ARBA"/>
</dbReference>
<feature type="domain" description="Aminoacyl-transfer RNA synthetases class-II family profile" evidence="6">
    <location>
        <begin position="216"/>
        <end position="368"/>
    </location>
</feature>
<dbReference type="Pfam" id="PF00587">
    <property type="entry name" value="tRNA-synt_2b"/>
    <property type="match status" value="1"/>
</dbReference>
<dbReference type="GO" id="GO:0140096">
    <property type="term" value="F:catalytic activity, acting on a protein"/>
    <property type="evidence" value="ECO:0007669"/>
    <property type="project" value="UniProtKB-ARBA"/>
</dbReference>
<protein>
    <submittedName>
        <fullName evidence="7">tRNA synthetase class II core domain (G, H, P, S and T)</fullName>
    </submittedName>
</protein>
<dbReference type="EMBL" id="FNBG01000020">
    <property type="protein sequence ID" value="SDF91426.1"/>
    <property type="molecule type" value="Genomic_DNA"/>
</dbReference>
<evidence type="ECO:0000256" key="2">
    <source>
        <dbReference type="ARBA" id="ARBA00022741"/>
    </source>
</evidence>
<evidence type="ECO:0000313" key="8">
    <source>
        <dbReference type="Proteomes" id="UP000198972"/>
    </source>
</evidence>
<evidence type="ECO:0000259" key="6">
    <source>
        <dbReference type="PROSITE" id="PS50862"/>
    </source>
</evidence>
<dbReference type="GO" id="GO:0005524">
    <property type="term" value="F:ATP binding"/>
    <property type="evidence" value="ECO:0007669"/>
    <property type="project" value="UniProtKB-KW"/>
</dbReference>
<reference evidence="7 8" key="1">
    <citation type="submission" date="2016-10" db="EMBL/GenBank/DDBJ databases">
        <authorList>
            <person name="de Groot N.N."/>
        </authorList>
    </citation>
    <scope>NUCLEOTIDE SEQUENCE [LARGE SCALE GENOMIC DNA]</scope>
    <source>
        <strain evidence="7 8">DSM 28129</strain>
    </source>
</reference>
<keyword evidence="1" id="KW-0436">Ligase</keyword>
<name>A0A1G7PYU1_9BACL</name>
<dbReference type="Proteomes" id="UP000198972">
    <property type="component" value="Unassembled WGS sequence"/>
</dbReference>
<gene>
    <name evidence="7" type="ORF">SAMN04488542_12048</name>
</gene>
<keyword evidence="5 7" id="KW-0030">Aminoacyl-tRNA synthetase</keyword>
<dbReference type="RefSeq" id="WP_091232879.1">
    <property type="nucleotide sequence ID" value="NZ_FNBG01000020.1"/>
</dbReference>
<keyword evidence="4" id="KW-0648">Protein biosynthesis</keyword>
<accession>A0A1G7PYU1</accession>